<comment type="similarity">
    <text evidence="1">Belongs to the metallo-dependent hydrolases superfamily.</text>
</comment>
<dbReference type="RefSeq" id="WP_330431304.1">
    <property type="nucleotide sequence ID" value="NZ_JAZDUF010000001.1"/>
</dbReference>
<evidence type="ECO:0000313" key="3">
    <source>
        <dbReference type="EMBL" id="MEE3849684.1"/>
    </source>
</evidence>
<dbReference type="Gene3D" id="3.20.20.140">
    <property type="entry name" value="Metal-dependent hydrolases"/>
    <property type="match status" value="1"/>
</dbReference>
<dbReference type="EMBL" id="JAZDUF010000001">
    <property type="protein sequence ID" value="MEE3849684.1"/>
    <property type="molecule type" value="Genomic_DNA"/>
</dbReference>
<dbReference type="InterPro" id="IPR006680">
    <property type="entry name" value="Amidohydro-rel"/>
</dbReference>
<evidence type="ECO:0000259" key="2">
    <source>
        <dbReference type="Pfam" id="PF04909"/>
    </source>
</evidence>
<keyword evidence="4" id="KW-1185">Reference proteome</keyword>
<dbReference type="InterPro" id="IPR032466">
    <property type="entry name" value="Metal_Hydrolase"/>
</dbReference>
<accession>A0ABU7M9A1</accession>
<dbReference type="Pfam" id="PF04909">
    <property type="entry name" value="Amidohydro_2"/>
    <property type="match status" value="1"/>
</dbReference>
<name>A0ABU7M9A1_9ACTN</name>
<sequence length="291" mass="32005">MVTGAAAPPMRRIDSHHHLWDPVRGDYPWMPPDGPLHQAFVLDDLKACNGNESIDGTVLVQAAPTVEETLWLLDIADSSGGEILGVVGWVDLAADDVADQLDRVQHPLLVGIRPMIQDIPDDRWVLQPAVLESLDLLSERGLVLDFLGYTRHLPHALTALEKVPDLRVVIDHLAKPDYDHLDPDWVGPIRALATRPGTYMKISGMATEVDGVRTAERFQRHIDLVLEEFSPARAMLGTDWPVSTLAMKHGDTVDLLEAVSSNLAAVERADVWGGTCSRAYRLDSTDALSRS</sequence>
<dbReference type="InterPro" id="IPR052350">
    <property type="entry name" value="Metallo-dep_Lactonases"/>
</dbReference>
<dbReference type="PANTHER" id="PTHR43569">
    <property type="entry name" value="AMIDOHYDROLASE"/>
    <property type="match status" value="1"/>
</dbReference>
<reference evidence="3 4" key="1">
    <citation type="submission" date="2024-01" db="EMBL/GenBank/DDBJ databases">
        <title>Draft genome sequence of Gordonia sp. LSe1-13.</title>
        <authorList>
            <person name="Suphannarot A."/>
            <person name="Mingma R."/>
        </authorList>
    </citation>
    <scope>NUCLEOTIDE SEQUENCE [LARGE SCALE GENOMIC DNA]</scope>
    <source>
        <strain evidence="3 4">LSe1-13</strain>
    </source>
</reference>
<dbReference type="PANTHER" id="PTHR43569:SF2">
    <property type="entry name" value="AMIDOHYDROLASE-RELATED DOMAIN-CONTAINING PROTEIN"/>
    <property type="match status" value="1"/>
</dbReference>
<comment type="caution">
    <text evidence="3">The sequence shown here is derived from an EMBL/GenBank/DDBJ whole genome shotgun (WGS) entry which is preliminary data.</text>
</comment>
<protein>
    <submittedName>
        <fullName evidence="3">Amidohydrolase family protein</fullName>
    </submittedName>
</protein>
<feature type="domain" description="Amidohydrolase-related" evidence="2">
    <location>
        <begin position="13"/>
        <end position="282"/>
    </location>
</feature>
<evidence type="ECO:0000256" key="1">
    <source>
        <dbReference type="ARBA" id="ARBA00038310"/>
    </source>
</evidence>
<dbReference type="SUPFAM" id="SSF51556">
    <property type="entry name" value="Metallo-dependent hydrolases"/>
    <property type="match status" value="1"/>
</dbReference>
<evidence type="ECO:0000313" key="4">
    <source>
        <dbReference type="Proteomes" id="UP001347146"/>
    </source>
</evidence>
<proteinExistence type="inferred from homology"/>
<dbReference type="Proteomes" id="UP001347146">
    <property type="component" value="Unassembled WGS sequence"/>
</dbReference>
<gene>
    <name evidence="3" type="ORF">VZC37_05040</name>
</gene>
<organism evidence="3 4">
    <name type="scientific">Gordonia sesuvii</name>
    <dbReference type="NCBI Taxonomy" id="3116777"/>
    <lineage>
        <taxon>Bacteria</taxon>
        <taxon>Bacillati</taxon>
        <taxon>Actinomycetota</taxon>
        <taxon>Actinomycetes</taxon>
        <taxon>Mycobacteriales</taxon>
        <taxon>Gordoniaceae</taxon>
        <taxon>Gordonia</taxon>
    </lineage>
</organism>